<dbReference type="InterPro" id="IPR052235">
    <property type="entry name" value="Nephronectin_domain"/>
</dbReference>
<accession>A0A2Z4FJP8</accession>
<dbReference type="Pfam" id="PF06119">
    <property type="entry name" value="NIDO"/>
    <property type="match status" value="1"/>
</dbReference>
<keyword evidence="5" id="KW-0325">Glycoprotein</keyword>
<dbReference type="SMART" id="SM00179">
    <property type="entry name" value="EGF_CA"/>
    <property type="match status" value="9"/>
</dbReference>
<dbReference type="FunFam" id="2.10.25.10:FF:000003">
    <property type="entry name" value="fibrillin-1 isoform X1"/>
    <property type="match status" value="1"/>
</dbReference>
<dbReference type="Gene3D" id="2.10.25.10">
    <property type="entry name" value="Laminin"/>
    <property type="match status" value="9"/>
</dbReference>
<dbReference type="InterPro" id="IPR024731">
    <property type="entry name" value="NELL2-like_EGF"/>
</dbReference>
<evidence type="ECO:0000313" key="7">
    <source>
        <dbReference type="Proteomes" id="UP000249799"/>
    </source>
</evidence>
<dbReference type="PROSITE" id="PS00010">
    <property type="entry name" value="ASX_HYDROXYL"/>
    <property type="match status" value="9"/>
</dbReference>
<gene>
    <name evidence="6" type="ORF">DN745_07680</name>
</gene>
<dbReference type="CDD" id="cd00054">
    <property type="entry name" value="EGF_CA"/>
    <property type="match status" value="9"/>
</dbReference>
<name>A0A2Z4FJP8_9DELT</name>
<dbReference type="InterPro" id="IPR000742">
    <property type="entry name" value="EGF"/>
</dbReference>
<proteinExistence type="predicted"/>
<keyword evidence="3" id="KW-0677">Repeat</keyword>
<dbReference type="PROSITE" id="PS01187">
    <property type="entry name" value="EGF_CA"/>
    <property type="match status" value="4"/>
</dbReference>
<dbReference type="PROSITE" id="PS01186">
    <property type="entry name" value="EGF_2"/>
    <property type="match status" value="9"/>
</dbReference>
<evidence type="ECO:0000256" key="5">
    <source>
        <dbReference type="ARBA" id="ARBA00023180"/>
    </source>
</evidence>
<dbReference type="SUPFAM" id="SSF57196">
    <property type="entry name" value="EGF/Laminin"/>
    <property type="match status" value="2"/>
</dbReference>
<dbReference type="AlphaFoldDB" id="A0A2Z4FJP8"/>
<dbReference type="KEGG" id="bsed:DN745_07680"/>
<dbReference type="Proteomes" id="UP000249799">
    <property type="component" value="Chromosome"/>
</dbReference>
<dbReference type="InterPro" id="IPR009030">
    <property type="entry name" value="Growth_fac_rcpt_cys_sf"/>
</dbReference>
<dbReference type="GO" id="GO:0007160">
    <property type="term" value="P:cell-matrix adhesion"/>
    <property type="evidence" value="ECO:0007669"/>
    <property type="project" value="InterPro"/>
</dbReference>
<dbReference type="PROSITE" id="PS50026">
    <property type="entry name" value="EGF_3"/>
    <property type="match status" value="9"/>
</dbReference>
<dbReference type="PANTHER" id="PTHR24050:SF28">
    <property type="entry name" value="UROMODULIN-LIKE"/>
    <property type="match status" value="1"/>
</dbReference>
<dbReference type="Pfam" id="PF07645">
    <property type="entry name" value="EGF_CA"/>
    <property type="match status" value="3"/>
</dbReference>
<dbReference type="PANTHER" id="PTHR24050">
    <property type="entry name" value="PA14 DOMAIN-CONTAINING PROTEIN"/>
    <property type="match status" value="1"/>
</dbReference>
<reference evidence="6 7" key="1">
    <citation type="submission" date="2018-06" db="EMBL/GenBank/DDBJ databases">
        <title>Lujinxingia sediminis gen. nov. sp. nov., a new facultative anaerobic member of the class Deltaproteobacteria, and proposal of Lujinxingaceae fam. nov.</title>
        <authorList>
            <person name="Guo L.-Y."/>
            <person name="Li C.-M."/>
            <person name="Wang S."/>
            <person name="Du Z.-J."/>
        </authorList>
    </citation>
    <scope>NUCLEOTIDE SEQUENCE [LARGE SCALE GENOMIC DNA]</scope>
    <source>
        <strain evidence="6 7">FA350</strain>
    </source>
</reference>
<dbReference type="InterPro" id="IPR049883">
    <property type="entry name" value="NOTCH1_EGF-like"/>
</dbReference>
<dbReference type="OrthoDB" id="5514547at2"/>
<dbReference type="RefSeq" id="WP_111333549.1">
    <property type="nucleotide sequence ID" value="NZ_CP030032.1"/>
</dbReference>
<dbReference type="InterPro" id="IPR000152">
    <property type="entry name" value="EGF-type_Asp/Asn_hydroxyl_site"/>
</dbReference>
<dbReference type="InterPro" id="IPR018097">
    <property type="entry name" value="EGF_Ca-bd_CS"/>
</dbReference>
<evidence type="ECO:0000256" key="2">
    <source>
        <dbReference type="ARBA" id="ARBA00022729"/>
    </source>
</evidence>
<dbReference type="EMBL" id="CP030032">
    <property type="protein sequence ID" value="AWV89227.1"/>
    <property type="molecule type" value="Genomic_DNA"/>
</dbReference>
<dbReference type="SUPFAM" id="SSF57184">
    <property type="entry name" value="Growth factor receptor domain"/>
    <property type="match status" value="3"/>
</dbReference>
<sequence length="860" mass="87475">MKLYKQLCAGLMVTGALAFSPNLADAADLTACPAPGATYTYGERFVITDLSRGLDDSSQRIDNLGGIFPSGLIFQGQNYSSLYININGTISFGAARSTYTPEAIPGLNYPALAPFFADADLTADLVGDIYTCRDTANQQIIFTWDRVGYYNKKTDKRNSFQLIMRNSGDQCQDPNVTSTFDVEFRYNRLEWTTGDASGGTGGLGGTPATAGIDAGDTVNAVALPGSGTAAVLDLVNLSNVGEPGVFEYRVADGTLPNCGDGVEGLCEECDLGVDNGPDSACTSLCTAATCGDGFVHNGVEECDGEVLGTGYDACPQGYSGTPLCNNDPANTAGDGTCTVSTEGCVDVDECQQASNLCPNGTCVNTPGSYECACDAGYEINGNGQCVNIDECANGTDTCDPNATCTDTDGSFDCACDAGYQGDGTTCADVDECANGTDTCDPNATCTNTDGGFDCACDAGYQGDGETCTNIDECANGTDTCSTNATCTDTVGGYECACDAGYVGDGENCADVDECSDAALNTCDTNASCTNLPGTYACTCDAGYQGDGTTCADVDECADPALNDCDANATCTNTVGSFTCECDEGYVGDGRACGDRECTEEEAAACGETGSCGVSDNVVACVCGDGFELDADGACVDTDECADAALNTCDANATCTNTDGGFTCECADGYQGDGTTCADVDECSDSALNNCDANATCTNTDGGFTCECDEGYVGDGTTCGDRDCTEEEAAACGDAGSCTVNDGVVECACAEGYELDANGACVDTDECSDAALNTCDANATCTNTDGGFTCECEDGFEGDGTTCTPDDGGEGENPDGDVDSGVVSGGGLVGCSSTTANPAESPWTLVFALGGALVAIRRRKR</sequence>
<dbReference type="Pfam" id="PF12947">
    <property type="entry name" value="EGF_3"/>
    <property type="match status" value="6"/>
</dbReference>
<evidence type="ECO:0000256" key="4">
    <source>
        <dbReference type="ARBA" id="ARBA00023157"/>
    </source>
</evidence>
<dbReference type="InterPro" id="IPR003886">
    <property type="entry name" value="NIDO_dom"/>
</dbReference>
<keyword evidence="7" id="KW-1185">Reference proteome</keyword>
<keyword evidence="2" id="KW-0732">Signal</keyword>
<organism evidence="6 7">
    <name type="scientific">Bradymonas sediminis</name>
    <dbReference type="NCBI Taxonomy" id="1548548"/>
    <lineage>
        <taxon>Bacteria</taxon>
        <taxon>Deltaproteobacteria</taxon>
        <taxon>Bradymonadales</taxon>
        <taxon>Bradymonadaceae</taxon>
        <taxon>Bradymonas</taxon>
    </lineage>
</organism>
<evidence type="ECO:0000256" key="1">
    <source>
        <dbReference type="ARBA" id="ARBA00022536"/>
    </source>
</evidence>
<dbReference type="GO" id="GO:0005509">
    <property type="term" value="F:calcium ion binding"/>
    <property type="evidence" value="ECO:0007669"/>
    <property type="project" value="InterPro"/>
</dbReference>
<dbReference type="InterPro" id="IPR001881">
    <property type="entry name" value="EGF-like_Ca-bd_dom"/>
</dbReference>
<evidence type="ECO:0000313" key="6">
    <source>
        <dbReference type="EMBL" id="AWV89227.1"/>
    </source>
</evidence>
<dbReference type="FunFam" id="2.10.25.10:FF:000038">
    <property type="entry name" value="Fibrillin 2"/>
    <property type="match status" value="8"/>
</dbReference>
<keyword evidence="4" id="KW-1015">Disulfide bond</keyword>
<dbReference type="GO" id="GO:0071944">
    <property type="term" value="C:cell periphery"/>
    <property type="evidence" value="ECO:0007669"/>
    <property type="project" value="UniProtKB-ARBA"/>
</dbReference>
<dbReference type="SMART" id="SM00181">
    <property type="entry name" value="EGF"/>
    <property type="match status" value="11"/>
</dbReference>
<evidence type="ECO:0000256" key="3">
    <source>
        <dbReference type="ARBA" id="ARBA00022737"/>
    </source>
</evidence>
<protein>
    <submittedName>
        <fullName evidence="6">Uncharacterized protein</fullName>
    </submittedName>
</protein>
<keyword evidence="1" id="KW-0245">EGF-like domain</keyword>
<dbReference type="SMART" id="SM00539">
    <property type="entry name" value="NIDO"/>
    <property type="match status" value="1"/>
</dbReference>